<protein>
    <recommendedName>
        <fullName evidence="3">J domain-containing protein</fullName>
    </recommendedName>
</protein>
<feature type="region of interest" description="Disordered" evidence="2">
    <location>
        <begin position="1"/>
        <end position="28"/>
    </location>
</feature>
<dbReference type="SMART" id="SM00271">
    <property type="entry name" value="DnaJ"/>
    <property type="match status" value="1"/>
</dbReference>
<dbReference type="PROSITE" id="PS50076">
    <property type="entry name" value="DNAJ_2"/>
    <property type="match status" value="1"/>
</dbReference>
<dbReference type="SUPFAM" id="SSF46565">
    <property type="entry name" value="Chaperone J-domain"/>
    <property type="match status" value="1"/>
</dbReference>
<dbReference type="PANTHER" id="PTHR44157">
    <property type="entry name" value="DNAJ HOMOLOG SUBFAMILY C MEMBER 11"/>
    <property type="match status" value="1"/>
</dbReference>
<comment type="caution">
    <text evidence="4">The sequence shown here is derived from an EMBL/GenBank/DDBJ whole genome shotgun (WGS) entry which is preliminary data.</text>
</comment>
<evidence type="ECO:0000256" key="2">
    <source>
        <dbReference type="SAM" id="MobiDB-lite"/>
    </source>
</evidence>
<organism evidence="4 5">
    <name type="scientific">Aspergillus tanneri</name>
    <dbReference type="NCBI Taxonomy" id="1220188"/>
    <lineage>
        <taxon>Eukaryota</taxon>
        <taxon>Fungi</taxon>
        <taxon>Dikarya</taxon>
        <taxon>Ascomycota</taxon>
        <taxon>Pezizomycotina</taxon>
        <taxon>Eurotiomycetes</taxon>
        <taxon>Eurotiomycetidae</taxon>
        <taxon>Eurotiales</taxon>
        <taxon>Aspergillaceae</taxon>
        <taxon>Aspergillus</taxon>
        <taxon>Aspergillus subgen. Circumdati</taxon>
    </lineage>
</organism>
<dbReference type="Pfam" id="PF11875">
    <property type="entry name" value="DnaJ-like_C11_C"/>
    <property type="match status" value="1"/>
</dbReference>
<dbReference type="InterPro" id="IPR052243">
    <property type="entry name" value="Mito_inner_membrane_organizer"/>
</dbReference>
<dbReference type="OrthoDB" id="666364at2759"/>
<dbReference type="CDD" id="cd06257">
    <property type="entry name" value="DnaJ"/>
    <property type="match status" value="1"/>
</dbReference>
<feature type="compositionally biased region" description="Basic and acidic residues" evidence="2">
    <location>
        <begin position="1"/>
        <end position="11"/>
    </location>
</feature>
<name>A0A5M9MJN4_9EURO</name>
<dbReference type="Proteomes" id="UP000324241">
    <property type="component" value="Unassembled WGS sequence"/>
</dbReference>
<dbReference type="Gene3D" id="1.10.287.110">
    <property type="entry name" value="DnaJ domain"/>
    <property type="match status" value="1"/>
</dbReference>
<dbReference type="VEuPathDB" id="FungiDB:EYZ11_003656"/>
<evidence type="ECO:0000256" key="1">
    <source>
        <dbReference type="ARBA" id="ARBA00023186"/>
    </source>
</evidence>
<proteinExistence type="predicted"/>
<evidence type="ECO:0000313" key="4">
    <source>
        <dbReference type="EMBL" id="KAA8643017.1"/>
    </source>
</evidence>
<evidence type="ECO:0000313" key="5">
    <source>
        <dbReference type="Proteomes" id="UP000324241"/>
    </source>
</evidence>
<accession>A0A5M9MJN4</accession>
<dbReference type="InterPro" id="IPR024586">
    <property type="entry name" value="DnaJ-like_C11_C"/>
</dbReference>
<gene>
    <name evidence="4" type="ORF">ATNIH1004_009779</name>
</gene>
<dbReference type="EMBL" id="QUQM01000005">
    <property type="protein sequence ID" value="KAA8643017.1"/>
    <property type="molecule type" value="Genomic_DNA"/>
</dbReference>
<dbReference type="GO" id="GO:0005739">
    <property type="term" value="C:mitochondrion"/>
    <property type="evidence" value="ECO:0007669"/>
    <property type="project" value="GOC"/>
</dbReference>
<dbReference type="PROSITE" id="PS00636">
    <property type="entry name" value="DNAJ_1"/>
    <property type="match status" value="1"/>
</dbReference>
<dbReference type="GeneID" id="54332481"/>
<dbReference type="Pfam" id="PF00226">
    <property type="entry name" value="DnaJ"/>
    <property type="match status" value="1"/>
</dbReference>
<dbReference type="PANTHER" id="PTHR44157:SF1">
    <property type="entry name" value="DNAJ HOMOLOG SUBFAMILY C MEMBER 11"/>
    <property type="match status" value="1"/>
</dbReference>
<feature type="region of interest" description="Disordered" evidence="2">
    <location>
        <begin position="224"/>
        <end position="252"/>
    </location>
</feature>
<dbReference type="AlphaFoldDB" id="A0A5M9MJN4"/>
<dbReference type="InterPro" id="IPR001623">
    <property type="entry name" value="DnaJ_domain"/>
</dbReference>
<dbReference type="GO" id="GO:0042407">
    <property type="term" value="P:cristae formation"/>
    <property type="evidence" value="ECO:0007669"/>
    <property type="project" value="TreeGrafter"/>
</dbReference>
<dbReference type="RefSeq" id="XP_033422379.1">
    <property type="nucleotide sequence ID" value="XM_033574361.1"/>
</dbReference>
<keyword evidence="1" id="KW-0143">Chaperone</keyword>
<dbReference type="InterPro" id="IPR036869">
    <property type="entry name" value="J_dom_sf"/>
</dbReference>
<dbReference type="PRINTS" id="PR00625">
    <property type="entry name" value="JDOMAIN"/>
</dbReference>
<feature type="domain" description="J" evidence="3">
    <location>
        <begin position="46"/>
        <end position="115"/>
    </location>
</feature>
<reference evidence="4 5" key="1">
    <citation type="submission" date="2019-08" db="EMBL/GenBank/DDBJ databases">
        <title>The genome sequence of a newly discovered highly antifungal drug resistant Aspergillus species, Aspergillus tanneri NIH 1004.</title>
        <authorList>
            <person name="Mounaud S."/>
            <person name="Singh I."/>
            <person name="Joardar V."/>
            <person name="Pakala S."/>
            <person name="Pakala S."/>
            <person name="Venepally P."/>
            <person name="Chung J.K."/>
            <person name="Losada L."/>
            <person name="Nierman W.C."/>
        </authorList>
    </citation>
    <scope>NUCLEOTIDE SEQUENCE [LARGE SCALE GENOMIC DNA]</scope>
    <source>
        <strain evidence="4 5">NIH1004</strain>
    </source>
</reference>
<dbReference type="InterPro" id="IPR018253">
    <property type="entry name" value="DnaJ_domain_CS"/>
</dbReference>
<sequence length="783" mass="87720">MPDDNNLHLHGEAPNANQHTPNDHRPDYDDAAAEYSMIMNYPSEADYYALLGLSRTPPPTDAEIRSAFRSLTLSFHPDKQPAEWRDAAMQHFDRIRVAYETLVDPKKRVVYDMLGAEAVRDEWGFRGSMGEFGEARKQQVGVKAMTPDQFRKWFLEMMKRRERRVVNSMVNSRGLLSVGVDASSMVSIDQEEEVVFFNFASPRLSSFELKYSFKTPFPSRRVLFGDDEKEDERDDHTESPSTEGESSQKGDRLPYQQESLDLVIETGVSGLFRRAVNRVAVTMEDGTEEIRDIPRPPLPVAQQVTLGASVSRVFGDVASSKGIFSWRPFSFLSNSGVTLTAMLLPAPSIQARLARMVMPVSGTKPFHVDLTTTFNHSIVKGPPVLGVQVLKEIGRGKHTFCNWSSGNLPWPEFLQVLLSPIVDLGMDLETALSPLNEASRFQFGFLSVPKSPLQAASLDDDEEVQEDEGYKMERDRQRAEDRAAESWQVGFSASPMRSGLSLNYARNIFSGKAATDLALSEWSSEGHYHLPPATEPKSVRIEIQSTIGLDLSVGWNIEGTRQVGDLTRIGLGVGVESGHGLAMTVSWGRLGQRIKLPITVMPLESADNDIAALMVILPWLAYCTWEFGFIRPRERKNRRQVIARRQKQLMKLIPKKKAQSSQAISLMTEQVQRRQAKEAGQSGLVITKAEYGHQPLKKISKGNSSSSREYEIIDVTIPVAALVDHGQLVIPKNMIKFHILGFHDPAPLLPKKLKIWYTYHGKEHYVEANDGEGIACPMRSHLL</sequence>
<evidence type="ECO:0000259" key="3">
    <source>
        <dbReference type="PROSITE" id="PS50076"/>
    </source>
</evidence>